<feature type="domain" description="Rab3GAP catalytic subunit C-terminal" evidence="12">
    <location>
        <begin position="865"/>
        <end position="1069"/>
    </location>
</feature>
<dbReference type="KEGG" id="aplc:110991036"/>
<comment type="similarity">
    <text evidence="4">Belongs to the Rab3-GAP catalytic subunit family.</text>
</comment>
<dbReference type="CTD" id="22930"/>
<evidence type="ECO:0000256" key="9">
    <source>
        <dbReference type="ARBA" id="ARBA00023034"/>
    </source>
</evidence>
<keyword evidence="8" id="KW-0256">Endoplasmic reticulum</keyword>
<dbReference type="AlphaFoldDB" id="A0A8B8A4I4"/>
<keyword evidence="7" id="KW-0963">Cytoplasm</keyword>
<evidence type="ECO:0000256" key="7">
    <source>
        <dbReference type="ARBA" id="ARBA00022490"/>
    </source>
</evidence>
<dbReference type="OMA" id="KYAKHRR"/>
<keyword evidence="9" id="KW-0333">Golgi apparatus</keyword>
<evidence type="ECO:0000256" key="5">
    <source>
        <dbReference type="ARBA" id="ARBA00015817"/>
    </source>
</evidence>
<dbReference type="Proteomes" id="UP000694845">
    <property type="component" value="Unplaced"/>
</dbReference>
<name>A0A8B8A4I4_ACAPL</name>
<organism evidence="13 14">
    <name type="scientific">Acanthaster planci</name>
    <name type="common">Crown-of-thorns starfish</name>
    <dbReference type="NCBI Taxonomy" id="133434"/>
    <lineage>
        <taxon>Eukaryota</taxon>
        <taxon>Metazoa</taxon>
        <taxon>Echinodermata</taxon>
        <taxon>Eleutherozoa</taxon>
        <taxon>Asterozoa</taxon>
        <taxon>Asteroidea</taxon>
        <taxon>Valvatacea</taxon>
        <taxon>Valvatida</taxon>
        <taxon>Acanthasteridae</taxon>
        <taxon>Acanthaster</taxon>
    </lineage>
</organism>
<reference evidence="14" key="1">
    <citation type="submission" date="2025-08" db="UniProtKB">
        <authorList>
            <consortium name="RefSeq"/>
        </authorList>
    </citation>
    <scope>IDENTIFICATION</scope>
</reference>
<feature type="region of interest" description="Disordered" evidence="10">
    <location>
        <begin position="598"/>
        <end position="687"/>
    </location>
</feature>
<dbReference type="PANTHER" id="PTHR21422">
    <property type="entry name" value="RAB3 GTPASE-ACTIVATING PROTEIN CATALYTIC SUBUNIT"/>
    <property type="match status" value="1"/>
</dbReference>
<dbReference type="GO" id="GO:0005794">
    <property type="term" value="C:Golgi apparatus"/>
    <property type="evidence" value="ECO:0007669"/>
    <property type="project" value="UniProtKB-SubCell"/>
</dbReference>
<dbReference type="Pfam" id="PF19533">
    <property type="entry name" value="Rab3-GAP_cat_C"/>
    <property type="match status" value="1"/>
</dbReference>
<feature type="compositionally biased region" description="Polar residues" evidence="10">
    <location>
        <begin position="548"/>
        <end position="579"/>
    </location>
</feature>
<feature type="region of interest" description="Disordered" evidence="10">
    <location>
        <begin position="537"/>
        <end position="579"/>
    </location>
</feature>
<evidence type="ECO:0000256" key="10">
    <source>
        <dbReference type="SAM" id="MobiDB-lite"/>
    </source>
</evidence>
<evidence type="ECO:0000256" key="1">
    <source>
        <dbReference type="ARBA" id="ARBA00004222"/>
    </source>
</evidence>
<dbReference type="InterPro" id="IPR045698">
    <property type="entry name" value="Rab3GAP1_C"/>
</dbReference>
<evidence type="ECO:0000313" key="14">
    <source>
        <dbReference type="RefSeq" id="XP_022111820.1"/>
    </source>
</evidence>
<evidence type="ECO:0000259" key="12">
    <source>
        <dbReference type="Pfam" id="PF19533"/>
    </source>
</evidence>
<keyword evidence="6" id="KW-0343">GTPase activation</keyword>
<feature type="compositionally biased region" description="Acidic residues" evidence="10">
    <location>
        <begin position="616"/>
        <end position="628"/>
    </location>
</feature>
<keyword evidence="13" id="KW-1185">Reference proteome</keyword>
<evidence type="ECO:0000256" key="8">
    <source>
        <dbReference type="ARBA" id="ARBA00022824"/>
    </source>
</evidence>
<evidence type="ECO:0000313" key="13">
    <source>
        <dbReference type="Proteomes" id="UP000694845"/>
    </source>
</evidence>
<dbReference type="InterPro" id="IPR026147">
    <property type="entry name" value="Rab3GAP1_conserved"/>
</dbReference>
<evidence type="ECO:0000256" key="4">
    <source>
        <dbReference type="ARBA" id="ARBA00008856"/>
    </source>
</evidence>
<dbReference type="PANTHER" id="PTHR21422:SF9">
    <property type="entry name" value="RAB3 GTPASE-ACTIVATING PROTEIN CATALYTIC SUBUNIT"/>
    <property type="match status" value="1"/>
</dbReference>
<dbReference type="GO" id="GO:0005096">
    <property type="term" value="F:GTPase activator activity"/>
    <property type="evidence" value="ECO:0007669"/>
    <property type="project" value="UniProtKB-KW"/>
</dbReference>
<protein>
    <recommendedName>
        <fullName evidence="5">Rab3 GTPase-activating protein catalytic subunit</fullName>
    </recommendedName>
</protein>
<accession>A0A8B8A4I4</accession>
<dbReference type="RefSeq" id="XP_022111820.1">
    <property type="nucleotide sequence ID" value="XM_022256128.1"/>
</dbReference>
<feature type="compositionally biased region" description="Acidic residues" evidence="10">
    <location>
        <begin position="773"/>
        <end position="792"/>
    </location>
</feature>
<sequence length="1070" mass="119393">MADDVEESEVFEITDFTTASEWERFIARLEQIIHDWKLTTYVRGPPLKKGEFSAGEWEEQSESINFATVCFTVTEHRLKQAAPAEGTQQEESEDALPQAMEDMLLMENDFPPRAHCICRWYGLRHFVVLTPVANSDAVLSESKINLLLSSMAIAVNNTNCLLPIFAQIQQKWRRMYTGICEAPGVRTTFDMVHLKRTPHQYSHMEGLLNIFKSKLATPISPFPPVKASIRFTYVLHDWTQYAWSLQPPDMDSPLGDEVGYPGFKALPFGAVEDPISELHLSATWPSQAENTIVDNDVYSDLDPSQAPQWSVRLRLTEKPQCLLGEYLSAFAELVHNRDSTDQLLGKPAFDDNDDETSEQISQALQRLTDPGRVHLPTLSSVVSRARTRIRSRQRQVEAPIAVDILNELLVHLFPDAANQDEASEGDEEGEKDDPTEAMNVQPEVKEWYRHFKSGPEDSITYKLAVAMCVVNHSHGGLKAVAHLWQEFVLEMRYRWENMYLIPGLASGNPNMGCCLLHQKLQMLNCCISRKKAREERQSMSGTVWGEHASSTRGSSDQNTASGSPGTDSPSNDRSNGVTPYASATQLAGEDQGFAEKFRSASKGSVGEGRSVRSDSDSEEEFFECDEDSFPGSPDKDGLEPGAGETEAKDSRGVNFQVGEETDAKVTSPDVGNESRSQKPSGRLRPYGDLKLLNKDELLYIPVTQDPAPMTEDMLEEHAEVLAQLGTSSEGAELRAKMQSACLLSDMQAFKAANPGCELEDFVRWYSPRDWIEHEEDEDEEGDEGEEPMDDGEGGAREEGGANRRKVKGSLSQRMMLPGNTWQEVWSQSKPVPAHLQKRLFDDTKEAEKVLHFLASLRPGEVVLHLLPLIVHAALRRLETAAVEDVPSLQPHFPGLVSKASRVTRAPTQEIRKYEELVKQISLFEEVIARSLSLKAKFLPQRADTEASRHASALQQFVSDLMDKPEVPVIGAGRGPVGQAIHQLFGAAQRSAHMLPEVEADLQDSPGRVKYSHTHSSVPDFPRPAGREFIFRAVAPRPAPYSQPTPQRMYCVLVEEEFRLAGAFSQDTTFQ</sequence>
<dbReference type="OrthoDB" id="17346at2759"/>
<dbReference type="Pfam" id="PF13890">
    <property type="entry name" value="Rab3-GTPase_cat"/>
    <property type="match status" value="1"/>
</dbReference>
<dbReference type="GO" id="GO:0005783">
    <property type="term" value="C:endoplasmic reticulum"/>
    <property type="evidence" value="ECO:0007669"/>
    <property type="project" value="UniProtKB-SubCell"/>
</dbReference>
<comment type="subcellular location">
    <subcellularLocation>
        <location evidence="3">Cytoplasm</location>
    </subcellularLocation>
    <subcellularLocation>
        <location evidence="2">Endoplasmic reticulum</location>
    </subcellularLocation>
    <subcellularLocation>
        <location evidence="1">Golgi apparatus</location>
        <location evidence="1">cis-Golgi network</location>
    </subcellularLocation>
</comment>
<feature type="domain" description="Rab3GAP catalytic subunit conserved" evidence="11">
    <location>
        <begin position="677"/>
        <end position="853"/>
    </location>
</feature>
<gene>
    <name evidence="14" type="primary">LOC110991036</name>
</gene>
<proteinExistence type="inferred from homology"/>
<feature type="region of interest" description="Disordered" evidence="10">
    <location>
        <begin position="773"/>
        <end position="812"/>
    </location>
</feature>
<evidence type="ECO:0000259" key="11">
    <source>
        <dbReference type="Pfam" id="PF13890"/>
    </source>
</evidence>
<evidence type="ECO:0000256" key="6">
    <source>
        <dbReference type="ARBA" id="ARBA00022468"/>
    </source>
</evidence>
<evidence type="ECO:0000256" key="3">
    <source>
        <dbReference type="ARBA" id="ARBA00004496"/>
    </source>
</evidence>
<evidence type="ECO:0000256" key="2">
    <source>
        <dbReference type="ARBA" id="ARBA00004240"/>
    </source>
</evidence>
<dbReference type="InterPro" id="IPR045700">
    <property type="entry name" value="Rab3GAP1"/>
</dbReference>
<dbReference type="GeneID" id="110991036"/>